<comment type="caution">
    <text evidence="1">The sequence shown here is derived from an EMBL/GenBank/DDBJ whole genome shotgun (WGS) entry which is preliminary data.</text>
</comment>
<sequence>MVYHDDDVPDEIVEPLREICMGLPDAYEELAWVGTRWRVRGRTFAHVLTVDPDHHAAYTRAAGGVDQPVPLLTFRAPPEELAALVAAGPPYFRGSWGRDVVVLVLPDEIDWAEIAELMTESYCLLAPKKLVARVRDPS</sequence>
<evidence type="ECO:0008006" key="3">
    <source>
        <dbReference type="Google" id="ProtNLM"/>
    </source>
</evidence>
<dbReference type="Proteomes" id="UP000248764">
    <property type="component" value="Unassembled WGS sequence"/>
</dbReference>
<dbReference type="InterPro" id="IPR038056">
    <property type="entry name" value="YjbR-like_sf"/>
</dbReference>
<dbReference type="InterPro" id="IPR058532">
    <property type="entry name" value="YjbR/MT2646/Rv2570-like"/>
</dbReference>
<dbReference type="Pfam" id="PF04237">
    <property type="entry name" value="YjbR"/>
    <property type="match status" value="1"/>
</dbReference>
<evidence type="ECO:0000313" key="1">
    <source>
        <dbReference type="EMBL" id="PZF85447.1"/>
    </source>
</evidence>
<name>A0A2W2CB02_9ACTN</name>
<dbReference type="Gene3D" id="3.90.1150.30">
    <property type="match status" value="1"/>
</dbReference>
<evidence type="ECO:0000313" key="2">
    <source>
        <dbReference type="Proteomes" id="UP000248764"/>
    </source>
</evidence>
<keyword evidence="2" id="KW-1185">Reference proteome</keyword>
<proteinExistence type="predicted"/>
<protein>
    <recommendedName>
        <fullName evidence="3">MmcQ/YjbR family DNA-binding protein</fullName>
    </recommendedName>
</protein>
<gene>
    <name evidence="1" type="ORF">C1I92_04870</name>
</gene>
<reference evidence="1 2" key="1">
    <citation type="submission" date="2018-01" db="EMBL/GenBank/DDBJ databases">
        <title>Draft genome sequence of Jiangella sp. GTF31.</title>
        <authorList>
            <person name="Sahin N."/>
            <person name="Ay H."/>
            <person name="Saygin H."/>
        </authorList>
    </citation>
    <scope>NUCLEOTIDE SEQUENCE [LARGE SCALE GENOMIC DNA]</scope>
    <source>
        <strain evidence="1 2">GTF31</strain>
    </source>
</reference>
<accession>A0A2W2CB02</accession>
<dbReference type="SUPFAM" id="SSF142906">
    <property type="entry name" value="YjbR-like"/>
    <property type="match status" value="1"/>
</dbReference>
<dbReference type="EMBL" id="POTW01000008">
    <property type="protein sequence ID" value="PZF85447.1"/>
    <property type="molecule type" value="Genomic_DNA"/>
</dbReference>
<dbReference type="RefSeq" id="WP_111253545.1">
    <property type="nucleotide sequence ID" value="NZ_POTW01000008.1"/>
</dbReference>
<organism evidence="1 2">
    <name type="scientific">Jiangella anatolica</name>
    <dbReference type="NCBI Taxonomy" id="2670374"/>
    <lineage>
        <taxon>Bacteria</taxon>
        <taxon>Bacillati</taxon>
        <taxon>Actinomycetota</taxon>
        <taxon>Actinomycetes</taxon>
        <taxon>Jiangellales</taxon>
        <taxon>Jiangellaceae</taxon>
        <taxon>Jiangella</taxon>
    </lineage>
</organism>
<dbReference type="AlphaFoldDB" id="A0A2W2CB02"/>